<feature type="transmembrane region" description="Helical" evidence="1">
    <location>
        <begin position="361"/>
        <end position="386"/>
    </location>
</feature>
<evidence type="ECO:0000313" key="4">
    <source>
        <dbReference type="Proteomes" id="UP001527181"/>
    </source>
</evidence>
<feature type="transmembrane region" description="Helical" evidence="1">
    <location>
        <begin position="7"/>
        <end position="24"/>
    </location>
</feature>
<accession>A0ABT4H2J8</accession>
<keyword evidence="1" id="KW-0812">Transmembrane</keyword>
<feature type="transmembrane region" description="Helical" evidence="1">
    <location>
        <begin position="441"/>
        <end position="459"/>
    </location>
</feature>
<evidence type="ECO:0000313" key="3">
    <source>
        <dbReference type="EMBL" id="MCY9763200.1"/>
    </source>
</evidence>
<evidence type="ECO:0000259" key="2">
    <source>
        <dbReference type="Pfam" id="PF02517"/>
    </source>
</evidence>
<dbReference type="Proteomes" id="UP001527181">
    <property type="component" value="Unassembled WGS sequence"/>
</dbReference>
<feature type="domain" description="CAAX prenyl protease 2/Lysostaphin resistance protein A-like" evidence="2">
    <location>
        <begin position="408"/>
        <end position="499"/>
    </location>
</feature>
<name>A0ABT4H2J8_PAEAL</name>
<keyword evidence="3" id="KW-0482">Metalloprotease</keyword>
<keyword evidence="4" id="KW-1185">Reference proteome</keyword>
<reference evidence="3 4" key="1">
    <citation type="submission" date="2022-05" db="EMBL/GenBank/DDBJ databases">
        <title>Genome Sequencing of Bee-Associated Microbes.</title>
        <authorList>
            <person name="Dunlap C."/>
        </authorList>
    </citation>
    <scope>NUCLEOTIDE SEQUENCE [LARGE SCALE GENOMIC DNA]</scope>
    <source>
        <strain evidence="3 4">NRRL B-04010</strain>
    </source>
</reference>
<dbReference type="Pfam" id="PF02517">
    <property type="entry name" value="Rce1-like"/>
    <property type="match status" value="1"/>
</dbReference>
<feature type="transmembrane region" description="Helical" evidence="1">
    <location>
        <begin position="273"/>
        <end position="294"/>
    </location>
</feature>
<feature type="transmembrane region" description="Helical" evidence="1">
    <location>
        <begin position="514"/>
        <end position="537"/>
    </location>
</feature>
<keyword evidence="3" id="KW-0378">Hydrolase</keyword>
<feature type="transmembrane region" description="Helical" evidence="1">
    <location>
        <begin position="317"/>
        <end position="340"/>
    </location>
</feature>
<sequence length="547" mass="61671">MVSKRIVYTSLFCAFVFITFQILIPSQPVETSPAFTKEQAIDKAIEFSYNSDVFKGKLQLNDTVRPTVIYQSNSPLTGYLDKHQLFDQYEKWGTLAPYDAYEVLIDAKYDDKPSVVKVFVHMKTGKIIGFRNDELSPGAISKLGEGRNANNNHISNKVPLTAILGVTEAMGWGDYTTKLQDSSIEDNDMIYNISDGKVGNATLALRYSYKNGEVIAAEPLWILPDSYLREEQHQSAAASLTYNFVHVLMSILLSAYTLLTYIRFRKSIRFGSITFLLLACISCTLSLVHIWSMLPSSSALRYQLPIQQIDINSTMMFQYGVTILQSILLYLSLHTGKYLWDSNGSKTMCLKWSDPPFGKELARSFICGLTYAGILLGLQAIIYWIFSVGGFAWSSTNAAQSPINLRLSLLLPFMAWVAAISEEGIYRYLGTALFMKWFKNPFVAGIIPTMIWAAGHATYPIYPFYVRPIEAFCLGLVFLYIMIKHNWWTAMFAHLMLDTFVMNLPGFLEGSIASFIWSSIAIAIPGIVVFLISNLHLRLSKKRNILN</sequence>
<dbReference type="EMBL" id="JAMDNP010000050">
    <property type="protein sequence ID" value="MCY9763200.1"/>
    <property type="molecule type" value="Genomic_DNA"/>
</dbReference>
<keyword evidence="3" id="KW-0645">Protease</keyword>
<evidence type="ECO:0000256" key="1">
    <source>
        <dbReference type="SAM" id="Phobius"/>
    </source>
</evidence>
<keyword evidence="1" id="KW-0472">Membrane</keyword>
<protein>
    <submittedName>
        <fullName evidence="3">CPBP family intramembrane metalloprotease</fullName>
    </submittedName>
</protein>
<comment type="caution">
    <text evidence="3">The sequence shown here is derived from an EMBL/GenBank/DDBJ whole genome shotgun (WGS) entry which is preliminary data.</text>
</comment>
<dbReference type="GO" id="GO:0008237">
    <property type="term" value="F:metallopeptidase activity"/>
    <property type="evidence" value="ECO:0007669"/>
    <property type="project" value="UniProtKB-KW"/>
</dbReference>
<dbReference type="RefSeq" id="WP_268600187.1">
    <property type="nucleotide sequence ID" value="NZ_JAMDNP010000050.1"/>
</dbReference>
<dbReference type="InterPro" id="IPR003675">
    <property type="entry name" value="Rce1/LyrA-like_dom"/>
</dbReference>
<feature type="transmembrane region" description="Helical" evidence="1">
    <location>
        <begin position="240"/>
        <end position="261"/>
    </location>
</feature>
<proteinExistence type="predicted"/>
<feature type="transmembrane region" description="Helical" evidence="1">
    <location>
        <begin position="465"/>
        <end position="483"/>
    </location>
</feature>
<gene>
    <name evidence="3" type="ORF">M5X12_21950</name>
</gene>
<keyword evidence="1" id="KW-1133">Transmembrane helix</keyword>
<organism evidence="3 4">
    <name type="scientific">Paenibacillus alvei</name>
    <name type="common">Bacillus alvei</name>
    <dbReference type="NCBI Taxonomy" id="44250"/>
    <lineage>
        <taxon>Bacteria</taxon>
        <taxon>Bacillati</taxon>
        <taxon>Bacillota</taxon>
        <taxon>Bacilli</taxon>
        <taxon>Bacillales</taxon>
        <taxon>Paenibacillaceae</taxon>
        <taxon>Paenibacillus</taxon>
    </lineage>
</organism>